<dbReference type="Pfam" id="PF00651">
    <property type="entry name" value="BTB"/>
    <property type="match status" value="1"/>
</dbReference>
<dbReference type="InterPro" id="IPR036236">
    <property type="entry name" value="Znf_C2H2_sf"/>
</dbReference>
<comment type="similarity">
    <text evidence="7">Belongs to the snail C2H2-type zinc-finger protein family.</text>
</comment>
<keyword evidence="4 8" id="KW-0863">Zinc-finger</keyword>
<evidence type="ECO:0000256" key="9">
    <source>
        <dbReference type="SAM" id="MobiDB-lite"/>
    </source>
</evidence>
<dbReference type="PROSITE" id="PS00028">
    <property type="entry name" value="ZINC_FINGER_C2H2_1"/>
    <property type="match status" value="1"/>
</dbReference>
<dbReference type="EMBL" id="LR899696">
    <property type="protein sequence ID" value="CAD7241816.1"/>
    <property type="molecule type" value="Genomic_DNA"/>
</dbReference>
<keyword evidence="3" id="KW-0677">Repeat</keyword>
<dbReference type="GO" id="GO:0000981">
    <property type="term" value="F:DNA-binding transcription factor activity, RNA polymerase II-specific"/>
    <property type="evidence" value="ECO:0007669"/>
    <property type="project" value="TreeGrafter"/>
</dbReference>
<dbReference type="FunFam" id="3.30.160.60:FF:000446">
    <property type="entry name" value="Zinc finger protein"/>
    <property type="match status" value="1"/>
</dbReference>
<organism evidence="12">
    <name type="scientific">Darwinula stevensoni</name>
    <dbReference type="NCBI Taxonomy" id="69355"/>
    <lineage>
        <taxon>Eukaryota</taxon>
        <taxon>Metazoa</taxon>
        <taxon>Ecdysozoa</taxon>
        <taxon>Arthropoda</taxon>
        <taxon>Crustacea</taxon>
        <taxon>Oligostraca</taxon>
        <taxon>Ostracoda</taxon>
        <taxon>Podocopa</taxon>
        <taxon>Podocopida</taxon>
        <taxon>Darwinulocopina</taxon>
        <taxon>Darwinuloidea</taxon>
        <taxon>Darwinulidae</taxon>
        <taxon>Darwinula</taxon>
    </lineage>
</organism>
<evidence type="ECO:0000313" key="12">
    <source>
        <dbReference type="EMBL" id="CAD7241816.1"/>
    </source>
</evidence>
<dbReference type="Gene3D" id="3.30.710.10">
    <property type="entry name" value="Potassium Channel Kv1.1, Chain A"/>
    <property type="match status" value="1"/>
</dbReference>
<evidence type="ECO:0000256" key="4">
    <source>
        <dbReference type="ARBA" id="ARBA00022771"/>
    </source>
</evidence>
<proteinExistence type="inferred from homology"/>
<protein>
    <submittedName>
        <fullName evidence="12">Uncharacterized protein</fullName>
    </submittedName>
</protein>
<evidence type="ECO:0000256" key="2">
    <source>
        <dbReference type="ARBA" id="ARBA00022723"/>
    </source>
</evidence>
<dbReference type="SUPFAM" id="SSF57667">
    <property type="entry name" value="beta-beta-alpha zinc fingers"/>
    <property type="match status" value="1"/>
</dbReference>
<feature type="domain" description="BTB" evidence="10">
    <location>
        <begin position="43"/>
        <end position="111"/>
    </location>
</feature>
<evidence type="ECO:0000259" key="11">
    <source>
        <dbReference type="PROSITE" id="PS50157"/>
    </source>
</evidence>
<dbReference type="GO" id="GO:0000978">
    <property type="term" value="F:RNA polymerase II cis-regulatory region sequence-specific DNA binding"/>
    <property type="evidence" value="ECO:0007669"/>
    <property type="project" value="TreeGrafter"/>
</dbReference>
<dbReference type="PROSITE" id="PS50157">
    <property type="entry name" value="ZINC_FINGER_C2H2_2"/>
    <property type="match status" value="1"/>
</dbReference>
<evidence type="ECO:0000256" key="8">
    <source>
        <dbReference type="PROSITE-ProRule" id="PRU00042"/>
    </source>
</evidence>
<dbReference type="InterPro" id="IPR000210">
    <property type="entry name" value="BTB/POZ_dom"/>
</dbReference>
<evidence type="ECO:0000259" key="10">
    <source>
        <dbReference type="PROSITE" id="PS50097"/>
    </source>
</evidence>
<dbReference type="PANTHER" id="PTHR24388">
    <property type="entry name" value="ZINC FINGER PROTEIN"/>
    <property type="match status" value="1"/>
</dbReference>
<sequence length="330" mass="37127">MSLVENTSEGVGGCDGSICIKWPGFSTHIEDLMAQLWRDEAETDVHVVCQDGTVKVHAIIIALFSPSMAEMLKTCQVQDDHGVTILMPDFHLQDLTKFFYLLYHHHTELVASDASVLSEIASCLTMDLSLSGPFGDHLVSSKPLRKSKVEDDPEVPLKENCLNQDDEKEAFKPLKKRKKCSNGAKKKFPDGAQRKRRLKVSNKDKARQSPVEEVALDDTLENAMLKIISTEDLQEKDTVATEDENKIPEDEGSMDFKCPKCGKTLKACTKQRMEQHLRTHEAKNRLYTCDDCPRTFSHASVLRDHKRVHSVYVTECLIPSAWGQQKLLSG</sequence>
<keyword evidence="2" id="KW-0479">Metal-binding</keyword>
<keyword evidence="13" id="KW-1185">Reference proteome</keyword>
<evidence type="ECO:0000256" key="6">
    <source>
        <dbReference type="ARBA" id="ARBA00023242"/>
    </source>
</evidence>
<evidence type="ECO:0000256" key="1">
    <source>
        <dbReference type="ARBA" id="ARBA00004123"/>
    </source>
</evidence>
<dbReference type="PANTHER" id="PTHR24388:SF54">
    <property type="entry name" value="PROTEIN ESCARGOT"/>
    <property type="match status" value="1"/>
</dbReference>
<dbReference type="Proteomes" id="UP000677054">
    <property type="component" value="Unassembled WGS sequence"/>
</dbReference>
<dbReference type="SMART" id="SM00355">
    <property type="entry name" value="ZnF_C2H2"/>
    <property type="match status" value="2"/>
</dbReference>
<evidence type="ECO:0000256" key="3">
    <source>
        <dbReference type="ARBA" id="ARBA00022737"/>
    </source>
</evidence>
<keyword evidence="6" id="KW-0539">Nucleus</keyword>
<dbReference type="InterPro" id="IPR013087">
    <property type="entry name" value="Znf_C2H2_type"/>
</dbReference>
<accession>A0A7R9A3S3</accession>
<feature type="compositionally biased region" description="Basic residues" evidence="9">
    <location>
        <begin position="175"/>
        <end position="186"/>
    </location>
</feature>
<comment type="subcellular location">
    <subcellularLocation>
        <location evidence="1">Nucleus</location>
    </subcellularLocation>
</comment>
<evidence type="ECO:0000256" key="7">
    <source>
        <dbReference type="ARBA" id="ARBA00037948"/>
    </source>
</evidence>
<dbReference type="AlphaFoldDB" id="A0A7R9A3S3"/>
<dbReference type="PROSITE" id="PS50097">
    <property type="entry name" value="BTB"/>
    <property type="match status" value="1"/>
</dbReference>
<name>A0A7R9A3S3_9CRUS</name>
<feature type="domain" description="C2H2-type" evidence="11">
    <location>
        <begin position="287"/>
        <end position="310"/>
    </location>
</feature>
<dbReference type="Gene3D" id="3.30.160.60">
    <property type="entry name" value="Classic Zinc Finger"/>
    <property type="match status" value="1"/>
</dbReference>
<feature type="region of interest" description="Disordered" evidence="9">
    <location>
        <begin position="175"/>
        <end position="210"/>
    </location>
</feature>
<dbReference type="GO" id="GO:0008270">
    <property type="term" value="F:zinc ion binding"/>
    <property type="evidence" value="ECO:0007669"/>
    <property type="project" value="UniProtKB-KW"/>
</dbReference>
<dbReference type="GO" id="GO:0005634">
    <property type="term" value="C:nucleus"/>
    <property type="evidence" value="ECO:0007669"/>
    <property type="project" value="UniProtKB-SubCell"/>
</dbReference>
<reference evidence="12" key="1">
    <citation type="submission" date="2020-11" db="EMBL/GenBank/DDBJ databases">
        <authorList>
            <person name="Tran Van P."/>
        </authorList>
    </citation>
    <scope>NUCLEOTIDE SEQUENCE</scope>
</reference>
<dbReference type="InterPro" id="IPR011333">
    <property type="entry name" value="SKP1/BTB/POZ_sf"/>
</dbReference>
<gene>
    <name evidence="12" type="ORF">DSTB1V02_LOCUS1794</name>
</gene>
<evidence type="ECO:0000313" key="13">
    <source>
        <dbReference type="Proteomes" id="UP000677054"/>
    </source>
</evidence>
<evidence type="ECO:0000256" key="5">
    <source>
        <dbReference type="ARBA" id="ARBA00022833"/>
    </source>
</evidence>
<keyword evidence="5" id="KW-0862">Zinc</keyword>
<dbReference type="EMBL" id="CAJPEV010000179">
    <property type="protein sequence ID" value="CAG0881912.1"/>
    <property type="molecule type" value="Genomic_DNA"/>
</dbReference>
<dbReference type="InterPro" id="IPR050527">
    <property type="entry name" value="Snail/Krueppel_Znf"/>
</dbReference>
<dbReference type="SUPFAM" id="SSF54695">
    <property type="entry name" value="POZ domain"/>
    <property type="match status" value="1"/>
</dbReference>